<organism evidence="1 2">
    <name type="scientific">Lentithecium fluviatile CBS 122367</name>
    <dbReference type="NCBI Taxonomy" id="1168545"/>
    <lineage>
        <taxon>Eukaryota</taxon>
        <taxon>Fungi</taxon>
        <taxon>Dikarya</taxon>
        <taxon>Ascomycota</taxon>
        <taxon>Pezizomycotina</taxon>
        <taxon>Dothideomycetes</taxon>
        <taxon>Pleosporomycetidae</taxon>
        <taxon>Pleosporales</taxon>
        <taxon>Massarineae</taxon>
        <taxon>Lentitheciaceae</taxon>
        <taxon>Lentithecium</taxon>
    </lineage>
</organism>
<gene>
    <name evidence="1" type="ORF">K458DRAFT_477318</name>
</gene>
<evidence type="ECO:0000313" key="1">
    <source>
        <dbReference type="EMBL" id="KAF2685268.1"/>
    </source>
</evidence>
<dbReference type="GO" id="GO:0009116">
    <property type="term" value="P:nucleoside metabolic process"/>
    <property type="evidence" value="ECO:0007669"/>
    <property type="project" value="InterPro"/>
</dbReference>
<evidence type="ECO:0000313" key="2">
    <source>
        <dbReference type="Proteomes" id="UP000799291"/>
    </source>
</evidence>
<dbReference type="Gene3D" id="1.25.40.10">
    <property type="entry name" value="Tetratricopeptide repeat domain"/>
    <property type="match status" value="1"/>
</dbReference>
<dbReference type="PANTHER" id="PTHR46082">
    <property type="entry name" value="ATP/GTP-BINDING PROTEIN-RELATED"/>
    <property type="match status" value="1"/>
</dbReference>
<evidence type="ECO:0008006" key="3">
    <source>
        <dbReference type="Google" id="ProtNLM"/>
    </source>
</evidence>
<dbReference type="Proteomes" id="UP000799291">
    <property type="component" value="Unassembled WGS sequence"/>
</dbReference>
<dbReference type="EMBL" id="MU005579">
    <property type="protein sequence ID" value="KAF2685268.1"/>
    <property type="molecule type" value="Genomic_DNA"/>
</dbReference>
<dbReference type="OrthoDB" id="20872at2759"/>
<dbReference type="Gene3D" id="3.40.50.1580">
    <property type="entry name" value="Nucleoside phosphorylase domain"/>
    <property type="match status" value="2"/>
</dbReference>
<dbReference type="PANTHER" id="PTHR46082:SF11">
    <property type="entry name" value="AAA+ ATPASE DOMAIN-CONTAINING PROTEIN-RELATED"/>
    <property type="match status" value="1"/>
</dbReference>
<dbReference type="InterPro" id="IPR053137">
    <property type="entry name" value="NLR-like"/>
</dbReference>
<name>A0A6G1J4C8_9PLEO</name>
<sequence length="688" mass="76393">MGLRACICSSAERREYSSRAMLDMHISDITPSRPRHNSLHRWWIRFGLMVGIGRGVPSAEADIRLGDVVVSQPHGTFGGVGFERTGSLNAPPQILLTAVGRVRANELRGRSKLSEYVSKISCIPKFQRKKAGPDILFEAAYDHQGGQRCDKCSTDRQVARLPRDSEEVVVHYGTIASGNQVVRDGRTCDYADSHKNKTWQPYAAGTAAAYAKEVLSVIPPIEVANTRAAEEAIRDATIGTGKTQIALQFAYIVKKTWPECSIFWVPALSFESFEQACVDIARALHIPQAAGGDEDRAGRWLLVVGNADDPDILFGTAESNGIVDYLPESEEGVTVYTTRIQDVAVSLTRGDVLELGAMNPQDAADFLKKSLVRKDLLHDEAATKELLGELTCLSLAIAQAAAYLNRNRMSIAKYVQLLRNTEQDIVGLMSREFRDDTRHKSSANAVATTWVVSFSQIQAHDAVAADLLAFRSCVEWKAIPRSLLPSVQPEERMEEAIGRLCGHSFLARLEDGEREGEEWYDIHRLVHLAMRVWTSGHGDAAEVAQKATRHVADVFPTNDYANRAMWRAYLPHALRLLENPQDCNAKEKSKLSLWVGRCLELDGRIPEAVRWLEECSRWKEGLDEEDADQLFSQHELAIAYQADGQVKKTVELLEHVVAVRAKVLAEEHPHRLASQHMLAGSFVSQGGR</sequence>
<dbReference type="SUPFAM" id="SSF52540">
    <property type="entry name" value="P-loop containing nucleoside triphosphate hydrolases"/>
    <property type="match status" value="1"/>
</dbReference>
<dbReference type="InterPro" id="IPR027417">
    <property type="entry name" value="P-loop_NTPase"/>
</dbReference>
<dbReference type="InterPro" id="IPR011990">
    <property type="entry name" value="TPR-like_helical_dom_sf"/>
</dbReference>
<protein>
    <recommendedName>
        <fullName evidence="3">Kinesin light chain</fullName>
    </recommendedName>
</protein>
<keyword evidence="2" id="KW-1185">Reference proteome</keyword>
<dbReference type="InterPro" id="IPR035994">
    <property type="entry name" value="Nucleoside_phosphorylase_sf"/>
</dbReference>
<dbReference type="AlphaFoldDB" id="A0A6G1J4C8"/>
<proteinExistence type="predicted"/>
<reference evidence="1" key="1">
    <citation type="journal article" date="2020" name="Stud. Mycol.">
        <title>101 Dothideomycetes genomes: a test case for predicting lifestyles and emergence of pathogens.</title>
        <authorList>
            <person name="Haridas S."/>
            <person name="Albert R."/>
            <person name="Binder M."/>
            <person name="Bloem J."/>
            <person name="Labutti K."/>
            <person name="Salamov A."/>
            <person name="Andreopoulos B."/>
            <person name="Baker S."/>
            <person name="Barry K."/>
            <person name="Bills G."/>
            <person name="Bluhm B."/>
            <person name="Cannon C."/>
            <person name="Castanera R."/>
            <person name="Culley D."/>
            <person name="Daum C."/>
            <person name="Ezra D."/>
            <person name="Gonzalez J."/>
            <person name="Henrissat B."/>
            <person name="Kuo A."/>
            <person name="Liang C."/>
            <person name="Lipzen A."/>
            <person name="Lutzoni F."/>
            <person name="Magnuson J."/>
            <person name="Mondo S."/>
            <person name="Nolan M."/>
            <person name="Ohm R."/>
            <person name="Pangilinan J."/>
            <person name="Park H.-J."/>
            <person name="Ramirez L."/>
            <person name="Alfaro M."/>
            <person name="Sun H."/>
            <person name="Tritt A."/>
            <person name="Yoshinaga Y."/>
            <person name="Zwiers L.-H."/>
            <person name="Turgeon B."/>
            <person name="Goodwin S."/>
            <person name="Spatafora J."/>
            <person name="Crous P."/>
            <person name="Grigoriev I."/>
        </authorList>
    </citation>
    <scope>NUCLEOTIDE SEQUENCE</scope>
    <source>
        <strain evidence="1">CBS 122367</strain>
    </source>
</reference>
<dbReference type="Gene3D" id="3.40.50.300">
    <property type="entry name" value="P-loop containing nucleotide triphosphate hydrolases"/>
    <property type="match status" value="1"/>
</dbReference>
<accession>A0A6G1J4C8</accession>
<dbReference type="Pfam" id="PF13374">
    <property type="entry name" value="TPR_10"/>
    <property type="match status" value="1"/>
</dbReference>
<dbReference type="SUPFAM" id="SSF53167">
    <property type="entry name" value="Purine and uridine phosphorylases"/>
    <property type="match status" value="1"/>
</dbReference>
<dbReference type="GO" id="GO:0003824">
    <property type="term" value="F:catalytic activity"/>
    <property type="evidence" value="ECO:0007669"/>
    <property type="project" value="InterPro"/>
</dbReference>